<keyword evidence="2" id="KW-1185">Reference proteome</keyword>
<dbReference type="EMBL" id="JARKIB010000386">
    <property type="protein sequence ID" value="KAJ7711771.1"/>
    <property type="molecule type" value="Genomic_DNA"/>
</dbReference>
<accession>A0AAD7MDU8</accession>
<proteinExistence type="predicted"/>
<reference evidence="1" key="1">
    <citation type="submission" date="2023-03" db="EMBL/GenBank/DDBJ databases">
        <title>Massive genome expansion in bonnet fungi (Mycena s.s.) driven by repeated elements and novel gene families across ecological guilds.</title>
        <authorList>
            <consortium name="Lawrence Berkeley National Laboratory"/>
            <person name="Harder C.B."/>
            <person name="Miyauchi S."/>
            <person name="Viragh M."/>
            <person name="Kuo A."/>
            <person name="Thoen E."/>
            <person name="Andreopoulos B."/>
            <person name="Lu D."/>
            <person name="Skrede I."/>
            <person name="Drula E."/>
            <person name="Henrissat B."/>
            <person name="Morin E."/>
            <person name="Kohler A."/>
            <person name="Barry K."/>
            <person name="LaButti K."/>
            <person name="Morin E."/>
            <person name="Salamov A."/>
            <person name="Lipzen A."/>
            <person name="Mereny Z."/>
            <person name="Hegedus B."/>
            <person name="Baldrian P."/>
            <person name="Stursova M."/>
            <person name="Weitz H."/>
            <person name="Taylor A."/>
            <person name="Grigoriev I.V."/>
            <person name="Nagy L.G."/>
            <person name="Martin F."/>
            <person name="Kauserud H."/>
        </authorList>
    </citation>
    <scope>NUCLEOTIDE SEQUENCE</scope>
    <source>
        <strain evidence="1">CBHHK182m</strain>
    </source>
</reference>
<gene>
    <name evidence="1" type="ORF">B0H16DRAFT_1480052</name>
</gene>
<evidence type="ECO:0000313" key="1">
    <source>
        <dbReference type="EMBL" id="KAJ7711771.1"/>
    </source>
</evidence>
<sequence>MCLSILYRYPLNTIVEYPESGAENPIGHLFCLDPDDWVLPDLSMAYFRGSPGDASGNLVECQESRSTCQGVKVCPRSNINSLLQPHTRATREALQERLQNDREDRLEHVSPNKDTFCRTSVPLVEVTNLSSSEEETREATALYLQQVQCGYRPKEGTCQGQLISEYNTYGTALIRVLIHNTSSFRCEHYSKTNNRNHFHNNSVGTATGTYNLNYIEAVLCKDEEEIYRIEEAAFTLGYGPLVECKTATNVSAQHTFCPFDHREEDGALIQPIMVRLKCKVKFRMFQPLEQFRWDCPFVLITSSGSHTHPIPLPTKTPPTVRSQVFQLLETLEENIPDMTPCRFLCSPVVKAFLSSTFPHAANPTLTDLHIPLGNKSHLKAYIKQAKEFHCPFGMEWNGIIHLKALQDENLAPPDHYIRRIIAINLADVECHEEDNWDDSDKDTKLCIIICMYPKGSSRLLKSGQYLQSNIAFKHIVGYLEFELATMDRDSNFSVIFCRVFVNRQSAFAHQHIFAALEEIVFEDTWAGDQHRGQAKGLGLHLQSIAAKIPTKADLHEPDHTIQSLGPYEHLGRLFRLCSNHYYRNVKATPVSEEVWCLMRSLLCLEHPDWEGTLDKIRTQGRKAGNVMLIAKAFVAHFWGDFKKTNKKYGIRPNYLSGHIFENALTNLCRRVPPDNTQRRHMLKADDKIDKLNTKMRKTYNNLQQARFKIREAVARLCVPLGAANPAPSFDLEKLTRSADKTVNTLLALKV</sequence>
<name>A0AAD7MDU8_9AGAR</name>
<protein>
    <submittedName>
        <fullName evidence="1">Uncharacterized protein</fullName>
    </submittedName>
</protein>
<comment type="caution">
    <text evidence="1">The sequence shown here is derived from an EMBL/GenBank/DDBJ whole genome shotgun (WGS) entry which is preliminary data.</text>
</comment>
<evidence type="ECO:0000313" key="2">
    <source>
        <dbReference type="Proteomes" id="UP001215598"/>
    </source>
</evidence>
<dbReference type="Proteomes" id="UP001215598">
    <property type="component" value="Unassembled WGS sequence"/>
</dbReference>
<dbReference type="AlphaFoldDB" id="A0AAD7MDU8"/>
<organism evidence="1 2">
    <name type="scientific">Mycena metata</name>
    <dbReference type="NCBI Taxonomy" id="1033252"/>
    <lineage>
        <taxon>Eukaryota</taxon>
        <taxon>Fungi</taxon>
        <taxon>Dikarya</taxon>
        <taxon>Basidiomycota</taxon>
        <taxon>Agaricomycotina</taxon>
        <taxon>Agaricomycetes</taxon>
        <taxon>Agaricomycetidae</taxon>
        <taxon>Agaricales</taxon>
        <taxon>Marasmiineae</taxon>
        <taxon>Mycenaceae</taxon>
        <taxon>Mycena</taxon>
    </lineage>
</organism>